<name>A0A9Q9CSV8_9FIRM</name>
<dbReference type="EMBL" id="CP071249">
    <property type="protein sequence ID" value="UUF05165.1"/>
    <property type="molecule type" value="Genomic_DNA"/>
</dbReference>
<accession>A0A9Q9CSV8</accession>
<keyword evidence="3" id="KW-1185">Reference proteome</keyword>
<evidence type="ECO:0000313" key="1">
    <source>
        <dbReference type="EMBL" id="UUF05165.1"/>
    </source>
</evidence>
<evidence type="ECO:0000313" key="3">
    <source>
        <dbReference type="Proteomes" id="UP001058016"/>
    </source>
</evidence>
<protein>
    <submittedName>
        <fullName evidence="2">Uncharacterized protein</fullName>
    </submittedName>
</protein>
<dbReference type="Proteomes" id="UP001058016">
    <property type="component" value="Chromosome"/>
</dbReference>
<dbReference type="RefSeq" id="WP_068759215.1">
    <property type="nucleotide sequence ID" value="NZ_CP071249.1"/>
</dbReference>
<organism evidence="2 4">
    <name type="scientific">Turicibacter bilis</name>
    <dbReference type="NCBI Taxonomy" id="2735723"/>
    <lineage>
        <taxon>Bacteria</taxon>
        <taxon>Bacillati</taxon>
        <taxon>Bacillota</taxon>
        <taxon>Erysipelotrichia</taxon>
        <taxon>Erysipelotrichales</taxon>
        <taxon>Turicibacteraceae</taxon>
        <taxon>Turicibacter</taxon>
    </lineage>
</organism>
<evidence type="ECO:0000313" key="2">
    <source>
        <dbReference type="EMBL" id="UUF09382.1"/>
    </source>
</evidence>
<reference evidence="2 3" key="1">
    <citation type="submission" date="2021-03" db="EMBL/GenBank/DDBJ databases">
        <title>Comparative Genomics and Metabolomics in the genus Turicibacter.</title>
        <authorList>
            <person name="Maki J."/>
            <person name="Looft T."/>
        </authorList>
    </citation>
    <scope>NUCLEOTIDE SEQUENCE</scope>
    <source>
        <strain evidence="2">ISU324</strain>
        <strain evidence="1 3">MMM721</strain>
    </source>
</reference>
<dbReference type="Proteomes" id="UP001058072">
    <property type="component" value="Chromosome"/>
</dbReference>
<dbReference type="AlphaFoldDB" id="A0A9Q9CSV8"/>
<dbReference type="EMBL" id="CP071250">
    <property type="protein sequence ID" value="UUF09382.1"/>
    <property type="molecule type" value="Genomic_DNA"/>
</dbReference>
<gene>
    <name evidence="1" type="ORF">J0J69_08655</name>
    <name evidence="2" type="ORF">J0J70_05335</name>
</gene>
<evidence type="ECO:0000313" key="4">
    <source>
        <dbReference type="Proteomes" id="UP001058072"/>
    </source>
</evidence>
<sequence>MPKYSRTYRPTRSYTTSGVLTQASYLEMEAEQHEMKLRQMGGEVLQLSAKCCYVRFHIGEFKLSYVYNINRSNRYFLERLKPYPLPLKEYENEDDVIEMIRLDLEHFQNAAKSKNITSFIKINQELNRTAKAFEDLFLYYNVETFHTDTILQKLDEIKDEIRKTVDDSERLFDDGEPCSLIQFLETPVK</sequence>
<proteinExistence type="predicted"/>